<dbReference type="GO" id="GO:0016787">
    <property type="term" value="F:hydrolase activity"/>
    <property type="evidence" value="ECO:0007669"/>
    <property type="project" value="UniProtKB-KW"/>
</dbReference>
<evidence type="ECO:0000256" key="5">
    <source>
        <dbReference type="ARBA" id="ARBA00022989"/>
    </source>
</evidence>
<evidence type="ECO:0000313" key="9">
    <source>
        <dbReference type="Proteomes" id="UP000007058"/>
    </source>
</evidence>
<dbReference type="KEGG" id="mag:amb0261"/>
<dbReference type="CDD" id="cd03389">
    <property type="entry name" value="PAP2_lipid_A_1_phosphatase"/>
    <property type="match status" value="1"/>
</dbReference>
<dbReference type="STRING" id="342108.amb0261"/>
<dbReference type="Proteomes" id="UP000007058">
    <property type="component" value="Chromosome"/>
</dbReference>
<dbReference type="OrthoDB" id="9780507at2"/>
<evidence type="ECO:0000256" key="4">
    <source>
        <dbReference type="ARBA" id="ARBA00022801"/>
    </source>
</evidence>
<evidence type="ECO:0000313" key="8">
    <source>
        <dbReference type="EMBL" id="BAE49065.1"/>
    </source>
</evidence>
<dbReference type="Gene3D" id="1.20.144.10">
    <property type="entry name" value="Phosphatidic acid phosphatase type 2/haloperoxidase"/>
    <property type="match status" value="1"/>
</dbReference>
<organism evidence="8 9">
    <name type="scientific">Paramagnetospirillum magneticum (strain ATCC 700264 / AMB-1)</name>
    <name type="common">Magnetospirillum magneticum</name>
    <dbReference type="NCBI Taxonomy" id="342108"/>
    <lineage>
        <taxon>Bacteria</taxon>
        <taxon>Pseudomonadati</taxon>
        <taxon>Pseudomonadota</taxon>
        <taxon>Alphaproteobacteria</taxon>
        <taxon>Rhodospirillales</taxon>
        <taxon>Magnetospirillaceae</taxon>
        <taxon>Paramagnetospirillum</taxon>
    </lineage>
</organism>
<evidence type="ECO:0000256" key="1">
    <source>
        <dbReference type="ARBA" id="ARBA00004651"/>
    </source>
</evidence>
<feature type="domain" description="Phosphatidic acid phosphatase type 2/haloperoxidase" evidence="7">
    <location>
        <begin position="127"/>
        <end position="240"/>
    </location>
</feature>
<sequence length="262" mass="29239">MRLLDVIVRQWERGGNHITLVWEELAGFRSFSAGQWARTCRHPRIWSTLYCALVVLIGYFILDRPLARWFKAHVSGEFEGFWKTVTHLGLGGVWMIPAGILTLGLILSALAAPGLEKRARLRRAAWVPGFLFLSMAVSGIAGNIIKMLVGRTRPAALFDSNVYDFVPLTRAYLTNSFPSGHSQASFTAMTALALIFPRYDIAFITVALLVALSRVLTTVHFLSDVVAGAWLGTMVTLALHSLLTRRGIEVRVRFERDRKLAE</sequence>
<dbReference type="RefSeq" id="WP_011382708.1">
    <property type="nucleotide sequence ID" value="NC_007626.1"/>
</dbReference>
<keyword evidence="4" id="KW-0378">Hydrolase</keyword>
<dbReference type="InterPro" id="IPR036938">
    <property type="entry name" value="PAP2/HPO_sf"/>
</dbReference>
<keyword evidence="3" id="KW-0812">Transmembrane</keyword>
<dbReference type="PANTHER" id="PTHR14969">
    <property type="entry name" value="SPHINGOSINE-1-PHOSPHATE PHOSPHOHYDROLASE"/>
    <property type="match status" value="1"/>
</dbReference>
<proteinExistence type="predicted"/>
<keyword evidence="5" id="KW-1133">Transmembrane helix</keyword>
<dbReference type="SMART" id="SM00014">
    <property type="entry name" value="acidPPc"/>
    <property type="match status" value="1"/>
</dbReference>
<evidence type="ECO:0000259" key="7">
    <source>
        <dbReference type="SMART" id="SM00014"/>
    </source>
</evidence>
<dbReference type="InterPro" id="IPR000326">
    <property type="entry name" value="PAP2/HPO"/>
</dbReference>
<dbReference type="EMBL" id="AP007255">
    <property type="protein sequence ID" value="BAE49065.1"/>
    <property type="molecule type" value="Genomic_DNA"/>
</dbReference>
<dbReference type="HOGENOM" id="CLU_072573_6_2_5"/>
<keyword evidence="9" id="KW-1185">Reference proteome</keyword>
<accession>Q2WAR0</accession>
<reference evidence="8 9" key="1">
    <citation type="journal article" date="2005" name="DNA Res.">
        <title>Complete genome sequence of the facultative anaerobic magnetotactic bacterium Magnetospirillum sp. strain AMB-1.</title>
        <authorList>
            <person name="Matsunaga T."/>
            <person name="Okamura Y."/>
            <person name="Fukuda Y."/>
            <person name="Wahyudi A.T."/>
            <person name="Murase Y."/>
            <person name="Takeyama H."/>
        </authorList>
    </citation>
    <scope>NUCLEOTIDE SEQUENCE [LARGE SCALE GENOMIC DNA]</scope>
    <source>
        <strain evidence="9">ATCC 700264 / AMB-1</strain>
    </source>
</reference>
<dbReference type="GO" id="GO:0005886">
    <property type="term" value="C:plasma membrane"/>
    <property type="evidence" value="ECO:0007669"/>
    <property type="project" value="UniProtKB-SubCell"/>
</dbReference>
<dbReference type="Pfam" id="PF01569">
    <property type="entry name" value="PAP2"/>
    <property type="match status" value="1"/>
</dbReference>
<evidence type="ECO:0000256" key="2">
    <source>
        <dbReference type="ARBA" id="ARBA00022475"/>
    </source>
</evidence>
<comment type="subcellular location">
    <subcellularLocation>
        <location evidence="1">Cell membrane</location>
        <topology evidence="1">Multi-pass membrane protein</topology>
    </subcellularLocation>
</comment>
<dbReference type="SUPFAM" id="SSF48317">
    <property type="entry name" value="Acid phosphatase/Vanadium-dependent haloperoxidase"/>
    <property type="match status" value="1"/>
</dbReference>
<keyword evidence="6" id="KW-0472">Membrane</keyword>
<protein>
    <submittedName>
        <fullName evidence="8">Membrane-associated phospholipid phosphatase</fullName>
    </submittedName>
</protein>
<name>Q2WAR0_PARM1</name>
<dbReference type="AlphaFoldDB" id="Q2WAR0"/>
<evidence type="ECO:0000256" key="6">
    <source>
        <dbReference type="ARBA" id="ARBA00023136"/>
    </source>
</evidence>
<keyword evidence="2" id="KW-1003">Cell membrane</keyword>
<evidence type="ECO:0000256" key="3">
    <source>
        <dbReference type="ARBA" id="ARBA00022692"/>
    </source>
</evidence>
<gene>
    <name evidence="8" type="ordered locus">amb0261</name>
</gene>
<dbReference type="PANTHER" id="PTHR14969:SF62">
    <property type="entry name" value="DECAPRENYLPHOSPHORYL-5-PHOSPHORIBOSE PHOSPHATASE RV3807C-RELATED"/>
    <property type="match status" value="1"/>
</dbReference>